<evidence type="ECO:0000313" key="1">
    <source>
        <dbReference type="EMBL" id="EGY29735.1"/>
    </source>
</evidence>
<protein>
    <submittedName>
        <fullName evidence="1">Uncharacterized protein</fullName>
    </submittedName>
</protein>
<accession>G2GWZ3</accession>
<comment type="caution">
    <text evidence="1">The sequence shown here is derived from an EMBL/GenBank/DDBJ whole genome shotgun (WGS) entry which is preliminary data.</text>
</comment>
<keyword evidence="2" id="KW-1185">Reference proteome</keyword>
<sequence>MFTERYYDKLQPCTHTFACIALASKYIVSRVRYLINIFDGESRNFCPWEPGGGDSLYIRLQTIAII</sequence>
<feature type="non-terminal residue" evidence="1">
    <location>
        <position position="66"/>
    </location>
</feature>
<dbReference type="AlphaFoldDB" id="G2GWZ3"/>
<proteinExistence type="predicted"/>
<organism evidence="1 2">
    <name type="scientific">Candidatus Regiella insecticola 5.15</name>
    <dbReference type="NCBI Taxonomy" id="1005043"/>
    <lineage>
        <taxon>Bacteria</taxon>
        <taxon>Pseudomonadati</taxon>
        <taxon>Pseudomonadota</taxon>
        <taxon>Gammaproteobacteria</taxon>
        <taxon>Enterobacterales</taxon>
        <taxon>Enterobacteriaceae</taxon>
        <taxon>aphid secondary symbionts</taxon>
        <taxon>Candidatus Regiella</taxon>
    </lineage>
</organism>
<name>G2GWZ3_9ENTR</name>
<dbReference type="EMBL" id="AGCA01000052">
    <property type="protein sequence ID" value="EGY29735.1"/>
    <property type="molecule type" value="Genomic_DNA"/>
</dbReference>
<reference evidence="1 2" key="1">
    <citation type="journal article" date="2012" name="Genome Res.">
        <title>Genomic basis of endosymbiont-conferred protection against an insect parasitoid.</title>
        <authorList>
            <person name="Hansen A.K."/>
            <person name="Vorburger C."/>
            <person name="Moran N.A."/>
        </authorList>
    </citation>
    <scope>NUCLEOTIDE SEQUENCE [LARGE SCALE GENOMIC DNA]</scope>
    <source>
        <strain evidence="2">R5.15</strain>
    </source>
</reference>
<dbReference type="Proteomes" id="UP000004116">
    <property type="component" value="Unassembled WGS sequence"/>
</dbReference>
<gene>
    <name evidence="1" type="ORF">Rin_00002800</name>
</gene>
<evidence type="ECO:0000313" key="2">
    <source>
        <dbReference type="Proteomes" id="UP000004116"/>
    </source>
</evidence>